<gene>
    <name evidence="1" type="ORF">AVDCRST_MAG94-1186</name>
</gene>
<organism evidence="1">
    <name type="scientific">uncultured Leptolyngbya sp</name>
    <dbReference type="NCBI Taxonomy" id="332963"/>
    <lineage>
        <taxon>Bacteria</taxon>
        <taxon>Bacillati</taxon>
        <taxon>Cyanobacteriota</taxon>
        <taxon>Cyanophyceae</taxon>
        <taxon>Leptolyngbyales</taxon>
        <taxon>Leptolyngbyaceae</taxon>
        <taxon>Leptolyngbya group</taxon>
        <taxon>Leptolyngbya</taxon>
        <taxon>environmental samples</taxon>
    </lineage>
</organism>
<feature type="non-terminal residue" evidence="1">
    <location>
        <position position="1"/>
    </location>
</feature>
<evidence type="ECO:0000313" key="1">
    <source>
        <dbReference type="EMBL" id="CAA9315379.1"/>
    </source>
</evidence>
<dbReference type="AlphaFoldDB" id="A0A6J4KWW6"/>
<dbReference type="EMBL" id="CADCTY010000406">
    <property type="protein sequence ID" value="CAA9315379.1"/>
    <property type="molecule type" value="Genomic_DNA"/>
</dbReference>
<name>A0A6J4KWW6_9CYAN</name>
<accession>A0A6J4KWW6</accession>
<sequence length="50" mass="5689">SAIAASALDYPQTGTNDKNPMQQQFQLFVCLVSCGFSNYTRELRYKLKKL</sequence>
<reference evidence="1" key="1">
    <citation type="submission" date="2020-02" db="EMBL/GenBank/DDBJ databases">
        <authorList>
            <person name="Meier V. D."/>
        </authorList>
    </citation>
    <scope>NUCLEOTIDE SEQUENCE</scope>
    <source>
        <strain evidence="1">AVDCRST_MAG94</strain>
    </source>
</reference>
<proteinExistence type="predicted"/>
<protein>
    <submittedName>
        <fullName evidence="1">Uncharacterized protein</fullName>
    </submittedName>
</protein>